<dbReference type="GO" id="GO:0005737">
    <property type="term" value="C:cytoplasm"/>
    <property type="evidence" value="ECO:0007669"/>
    <property type="project" value="TreeGrafter"/>
</dbReference>
<proteinExistence type="predicted"/>
<evidence type="ECO:0000256" key="5">
    <source>
        <dbReference type="ARBA" id="ARBA00022771"/>
    </source>
</evidence>
<evidence type="ECO:0000256" key="2">
    <source>
        <dbReference type="ARBA" id="ARBA00022679"/>
    </source>
</evidence>
<dbReference type="Pfam" id="PF00856">
    <property type="entry name" value="SET"/>
    <property type="match status" value="1"/>
</dbReference>
<keyword evidence="11" id="KW-1185">Reference proteome</keyword>
<dbReference type="Gene3D" id="2.170.270.10">
    <property type="entry name" value="SET domain"/>
    <property type="match status" value="1"/>
</dbReference>
<sequence>MSNKNSEQLMDKWYELIYRKLKESGNLLRVSEDFAELRSNHERVSFTWKLDCVQETLATREMFLEKSATKSILARTEGNKVFQNKKFIEALSLYNESVKYAPMSSAEPEFSMAVANRSAVLIHMKKYSECLQDIGLALSYGYPDVLKYKIYERQGKCYFFLHLQSQALESFKKAKDQLTLSNLTPEKTNAFRRNLDSWIKRSKEGLKQNENSFELITDTVRFPTPCLTNDVNSVFPCLSSKVDVTYDNEKGRHIKAVEEVQVGDVVAVEKPYASVLLPENYPTHCLHCLKRVLAPLPCRQCARFGFCSESCESLAWAYHRYECKYLDFLAACDIGKFGFLALRVMTKTTWPTLKEFDSEKCPEEPTLEDGSPSNGVYRNTYFEIYHLVAHTEDRSTSDLFRRCIMSVLLVKCLDAAGYFGQRASREESNDVVCVGSQILRMLQVLPCNAHEISEFLQIDKDLVNSHTIEIAAAIYATFSLFNHCCDPCVTRNFYGDTCVMRSIQTIPKGDEVLDNYGYVSAVTPLAERQAELKKQYYFACSCWACAEGWPLYAELESRVPILKCRRCHQRVPSDAQSVYQCWFCKEEMNVQARFSEVYDAGACLKVGIDKMIEGDDKTALPQLIACIERLDHCVSRPWQDINSCQQGIIQCYNVLQSNRHVVRR</sequence>
<protein>
    <recommendedName>
        <fullName evidence="8">Protein-lysine N-methyltransferase SMYD4</fullName>
    </recommendedName>
    <alternativeName>
        <fullName evidence="9">SET and MYND domain-containing protein 4</fullName>
    </alternativeName>
</protein>
<comment type="caution">
    <text evidence="10">The sequence shown here is derived from an EMBL/GenBank/DDBJ whole genome shotgun (WGS) entry which is preliminary data.</text>
</comment>
<dbReference type="PANTHER" id="PTHR46165:SF7">
    <property type="entry name" value="SET AND MYND DOMAIN-CONTAINING PROTEIN 4"/>
    <property type="match status" value="1"/>
</dbReference>
<dbReference type="EMBL" id="CACRXK020001394">
    <property type="protein sequence ID" value="CAB3988856.1"/>
    <property type="molecule type" value="Genomic_DNA"/>
</dbReference>
<dbReference type="InterPro" id="IPR044421">
    <property type="entry name" value="SMYD4_SET"/>
</dbReference>
<dbReference type="GO" id="GO:0005634">
    <property type="term" value="C:nucleus"/>
    <property type="evidence" value="ECO:0007669"/>
    <property type="project" value="TreeGrafter"/>
</dbReference>
<evidence type="ECO:0000256" key="4">
    <source>
        <dbReference type="ARBA" id="ARBA00022723"/>
    </source>
</evidence>
<evidence type="ECO:0000313" key="11">
    <source>
        <dbReference type="Proteomes" id="UP001152795"/>
    </source>
</evidence>
<name>A0A6S7GIH4_PARCT</name>
<comment type="function">
    <text evidence="7">Protein-lysine N-methyltransferase. Monomethylates PRMT5, modulating its transcriptional activity. May also act as a histone methyltransferase. Plays a critical role in cardiac development. Acts as a key epigenetic regulator of gene expression during cardiac development via its dual activities as a methyltransferase and negative regulator of HDAC1.</text>
</comment>
<dbReference type="GO" id="GO:0008270">
    <property type="term" value="F:zinc ion binding"/>
    <property type="evidence" value="ECO:0007669"/>
    <property type="project" value="UniProtKB-KW"/>
</dbReference>
<evidence type="ECO:0000256" key="7">
    <source>
        <dbReference type="ARBA" id="ARBA00093423"/>
    </source>
</evidence>
<keyword evidence="3" id="KW-0949">S-adenosyl-L-methionine</keyword>
<dbReference type="SUPFAM" id="SSF82199">
    <property type="entry name" value="SET domain"/>
    <property type="match status" value="1"/>
</dbReference>
<dbReference type="Proteomes" id="UP001152795">
    <property type="component" value="Unassembled WGS sequence"/>
</dbReference>
<dbReference type="Gene3D" id="1.10.220.160">
    <property type="match status" value="1"/>
</dbReference>
<keyword evidence="1" id="KW-0489">Methyltransferase</keyword>
<dbReference type="InterPro" id="IPR052097">
    <property type="entry name" value="SET-MYND_domain_protein"/>
</dbReference>
<accession>A0A6S7GIH4</accession>
<gene>
    <name evidence="10" type="ORF">PACLA_8A034788</name>
</gene>
<evidence type="ECO:0000256" key="8">
    <source>
        <dbReference type="ARBA" id="ARBA00093635"/>
    </source>
</evidence>
<reference evidence="10" key="1">
    <citation type="submission" date="2020-04" db="EMBL/GenBank/DDBJ databases">
        <authorList>
            <person name="Alioto T."/>
            <person name="Alioto T."/>
            <person name="Gomez Garrido J."/>
        </authorList>
    </citation>
    <scope>NUCLEOTIDE SEQUENCE</scope>
    <source>
        <strain evidence="10">A484AB</strain>
    </source>
</reference>
<evidence type="ECO:0000256" key="6">
    <source>
        <dbReference type="ARBA" id="ARBA00022833"/>
    </source>
</evidence>
<dbReference type="GO" id="GO:0008168">
    <property type="term" value="F:methyltransferase activity"/>
    <property type="evidence" value="ECO:0007669"/>
    <property type="project" value="UniProtKB-KW"/>
</dbReference>
<dbReference type="InterPro" id="IPR011990">
    <property type="entry name" value="TPR-like_helical_dom_sf"/>
</dbReference>
<organism evidence="10 11">
    <name type="scientific">Paramuricea clavata</name>
    <name type="common">Red gorgonian</name>
    <name type="synonym">Violescent sea-whip</name>
    <dbReference type="NCBI Taxonomy" id="317549"/>
    <lineage>
        <taxon>Eukaryota</taxon>
        <taxon>Metazoa</taxon>
        <taxon>Cnidaria</taxon>
        <taxon>Anthozoa</taxon>
        <taxon>Octocorallia</taxon>
        <taxon>Malacalcyonacea</taxon>
        <taxon>Plexauridae</taxon>
        <taxon>Paramuricea</taxon>
    </lineage>
</organism>
<dbReference type="GO" id="GO:0032259">
    <property type="term" value="P:methylation"/>
    <property type="evidence" value="ECO:0007669"/>
    <property type="project" value="UniProtKB-KW"/>
</dbReference>
<dbReference type="Gene3D" id="6.10.140.2220">
    <property type="match status" value="1"/>
</dbReference>
<evidence type="ECO:0000256" key="1">
    <source>
        <dbReference type="ARBA" id="ARBA00022603"/>
    </source>
</evidence>
<dbReference type="Pfam" id="PF01753">
    <property type="entry name" value="zf-MYND"/>
    <property type="match status" value="1"/>
</dbReference>
<evidence type="ECO:0000256" key="3">
    <source>
        <dbReference type="ARBA" id="ARBA00022691"/>
    </source>
</evidence>
<dbReference type="Gene3D" id="1.25.40.10">
    <property type="entry name" value="Tetratricopeptide repeat domain"/>
    <property type="match status" value="1"/>
</dbReference>
<dbReference type="GO" id="GO:0042826">
    <property type="term" value="F:histone deacetylase binding"/>
    <property type="evidence" value="ECO:0007669"/>
    <property type="project" value="TreeGrafter"/>
</dbReference>
<dbReference type="InterPro" id="IPR002893">
    <property type="entry name" value="Znf_MYND"/>
</dbReference>
<keyword evidence="2" id="KW-0808">Transferase</keyword>
<evidence type="ECO:0000313" key="10">
    <source>
        <dbReference type="EMBL" id="CAB3988856.1"/>
    </source>
</evidence>
<dbReference type="OrthoDB" id="5945798at2759"/>
<dbReference type="AlphaFoldDB" id="A0A6S7GIH4"/>
<dbReference type="SUPFAM" id="SSF144232">
    <property type="entry name" value="HIT/MYND zinc finger-like"/>
    <property type="match status" value="1"/>
</dbReference>
<dbReference type="CDD" id="cd10536">
    <property type="entry name" value="SET_SMYD4"/>
    <property type="match status" value="1"/>
</dbReference>
<keyword evidence="6" id="KW-0862">Zinc</keyword>
<evidence type="ECO:0000256" key="9">
    <source>
        <dbReference type="ARBA" id="ARBA00093680"/>
    </source>
</evidence>
<dbReference type="InterPro" id="IPR046341">
    <property type="entry name" value="SET_dom_sf"/>
</dbReference>
<dbReference type="SUPFAM" id="SSF48452">
    <property type="entry name" value="TPR-like"/>
    <property type="match status" value="1"/>
</dbReference>
<keyword evidence="5" id="KW-0863">Zinc-finger</keyword>
<dbReference type="InterPro" id="IPR001214">
    <property type="entry name" value="SET_dom"/>
</dbReference>
<keyword evidence="4" id="KW-0479">Metal-binding</keyword>
<dbReference type="PANTHER" id="PTHR46165">
    <property type="entry name" value="SET AND MYND DOMAIN-CONTAINING PROTEIN 4"/>
    <property type="match status" value="1"/>
</dbReference>
<dbReference type="PROSITE" id="PS50865">
    <property type="entry name" value="ZF_MYND_2"/>
    <property type="match status" value="1"/>
</dbReference>